<accession>B1C7N5</accession>
<reference evidence="3" key="2">
    <citation type="submission" date="2013-08" db="EMBL/GenBank/DDBJ databases">
        <title>Draft genome sequence of Anaerofustis stercorihominis (DSM 17244).</title>
        <authorList>
            <person name="Sudarsanam P."/>
            <person name="Ley R."/>
            <person name="Guruge J."/>
            <person name="Turnbaugh P.J."/>
            <person name="Mahowald M."/>
            <person name="Liep D."/>
            <person name="Gordon J."/>
        </authorList>
    </citation>
    <scope>NUCLEOTIDE SEQUENCE</scope>
    <source>
        <strain evidence="3">DSM 17244</strain>
    </source>
</reference>
<dbReference type="GO" id="GO:0003700">
    <property type="term" value="F:DNA-binding transcription factor activity"/>
    <property type="evidence" value="ECO:0007669"/>
    <property type="project" value="InterPro"/>
</dbReference>
<sequence length="116" mass="13687">MKEKDYRLFEKKLREVCSLRSRIDYLSLRNENNNEIKKAKSEIEFLEFALTHLNKSEQEIIKGIYFEDRSLSDMSLKLGYSASYCSRLKVNAVKKLMNIMDIDNTKEKDGSGHYFC</sequence>
<dbReference type="SUPFAM" id="SSF88659">
    <property type="entry name" value="Sigma3 and sigma4 domains of RNA polymerase sigma factors"/>
    <property type="match status" value="1"/>
</dbReference>
<dbReference type="InterPro" id="IPR013324">
    <property type="entry name" value="RNA_pol_sigma_r3/r4-like"/>
</dbReference>
<dbReference type="InterPro" id="IPR007630">
    <property type="entry name" value="RNA_pol_sigma70_r4"/>
</dbReference>
<dbReference type="EMBL" id="ABIL02000005">
    <property type="protein sequence ID" value="EDS73022.1"/>
    <property type="molecule type" value="Genomic_DNA"/>
</dbReference>
<organism evidence="3 4">
    <name type="scientific">Anaerofustis stercorihominis DSM 17244</name>
    <dbReference type="NCBI Taxonomy" id="445971"/>
    <lineage>
        <taxon>Bacteria</taxon>
        <taxon>Bacillati</taxon>
        <taxon>Bacillota</taxon>
        <taxon>Clostridia</taxon>
        <taxon>Eubacteriales</taxon>
        <taxon>Eubacteriaceae</taxon>
        <taxon>Anaerofustis</taxon>
    </lineage>
</organism>
<proteinExistence type="predicted"/>
<comment type="caution">
    <text evidence="3">The sequence shown here is derived from an EMBL/GenBank/DDBJ whole genome shotgun (WGS) entry which is preliminary data.</text>
</comment>
<feature type="domain" description="RNA polymerase sigma-70 region 4" evidence="2">
    <location>
        <begin position="49"/>
        <end position="96"/>
    </location>
</feature>
<dbReference type="Gene3D" id="1.20.140.160">
    <property type="match status" value="1"/>
</dbReference>
<evidence type="ECO:0000313" key="4">
    <source>
        <dbReference type="Proteomes" id="UP000005178"/>
    </source>
</evidence>
<gene>
    <name evidence="3" type="ORF">ANASTE_00737</name>
</gene>
<dbReference type="GO" id="GO:0006352">
    <property type="term" value="P:DNA-templated transcription initiation"/>
    <property type="evidence" value="ECO:0007669"/>
    <property type="project" value="InterPro"/>
</dbReference>
<dbReference type="Proteomes" id="UP000005178">
    <property type="component" value="Unassembled WGS sequence"/>
</dbReference>
<dbReference type="RefSeq" id="WP_007049186.1">
    <property type="nucleotide sequence ID" value="NZ_DS560015.1"/>
</dbReference>
<dbReference type="HOGENOM" id="CLU_2153048_0_0_9"/>
<evidence type="ECO:0000256" key="1">
    <source>
        <dbReference type="SAM" id="Coils"/>
    </source>
</evidence>
<keyword evidence="4" id="KW-1185">Reference proteome</keyword>
<feature type="coiled-coil region" evidence="1">
    <location>
        <begin position="29"/>
        <end position="56"/>
    </location>
</feature>
<dbReference type="OrthoDB" id="9799825at2"/>
<keyword evidence="1" id="KW-0175">Coiled coil</keyword>
<reference evidence="3" key="1">
    <citation type="submission" date="2008-01" db="EMBL/GenBank/DDBJ databases">
        <authorList>
            <person name="Fulton L."/>
            <person name="Clifton S."/>
            <person name="Fulton B."/>
            <person name="Xu J."/>
            <person name="Minx P."/>
            <person name="Pepin K.H."/>
            <person name="Johnson M."/>
            <person name="Thiruvilangam P."/>
            <person name="Bhonagiri V."/>
            <person name="Nash W.E."/>
            <person name="Mardis E.R."/>
            <person name="Wilson R.K."/>
        </authorList>
    </citation>
    <scope>NUCLEOTIDE SEQUENCE [LARGE SCALE GENOMIC DNA]</scope>
    <source>
        <strain evidence="3">DSM 17244</strain>
    </source>
</reference>
<dbReference type="GeneID" id="97999630"/>
<evidence type="ECO:0000259" key="2">
    <source>
        <dbReference type="Pfam" id="PF04545"/>
    </source>
</evidence>
<name>B1C7N5_9FIRM</name>
<protein>
    <recommendedName>
        <fullName evidence="2">RNA polymerase sigma-70 region 4 domain-containing protein</fullName>
    </recommendedName>
</protein>
<dbReference type="AlphaFoldDB" id="B1C7N5"/>
<evidence type="ECO:0000313" key="3">
    <source>
        <dbReference type="EMBL" id="EDS73022.1"/>
    </source>
</evidence>
<dbReference type="Pfam" id="PF04545">
    <property type="entry name" value="Sigma70_r4"/>
    <property type="match status" value="1"/>
</dbReference>